<dbReference type="GeneID" id="5475520"/>
<sequence>MGYFLQMPALLKGKRLFCHEEVVMLFYRAVTPYHFFKLHLWHHFMQRNEDAHLGLLYPFVNGQRRGTAYKNLPCYFGSCRGEPLYAPILQRGESSFKTWCEPLVCRPVRAILGPSKGVHIIWYSLTVLEKKKGGLYFLSYDELRIGVSTKRAEESVGGGSIYSKAN</sequence>
<gene>
    <name evidence="1" type="ORF">PVX_114165</name>
</gene>
<comment type="caution">
    <text evidence="1">The sequence shown here is derived from an EMBL/GenBank/DDBJ whole genome shotgun (WGS) entry which is preliminary data.</text>
</comment>
<dbReference type="KEGG" id="pvx:PVX_114165"/>
<dbReference type="Proteomes" id="UP000008333">
    <property type="component" value="Unassembled WGS sequence"/>
</dbReference>
<dbReference type="AlphaFoldDB" id="A5K244"/>
<evidence type="ECO:0000313" key="1">
    <source>
        <dbReference type="EMBL" id="EDL46494.1"/>
    </source>
</evidence>
<dbReference type="InParanoid" id="A5K244"/>
<organism evidence="1 2">
    <name type="scientific">Plasmodium vivax (strain Salvador I)</name>
    <dbReference type="NCBI Taxonomy" id="126793"/>
    <lineage>
        <taxon>Eukaryota</taxon>
        <taxon>Sar</taxon>
        <taxon>Alveolata</taxon>
        <taxon>Apicomplexa</taxon>
        <taxon>Aconoidasida</taxon>
        <taxon>Haemosporida</taxon>
        <taxon>Plasmodiidae</taxon>
        <taxon>Plasmodium</taxon>
        <taxon>Plasmodium (Plasmodium)</taxon>
    </lineage>
</organism>
<keyword evidence="2" id="KW-1185">Reference proteome</keyword>
<dbReference type="EMBL" id="AAKM01000003">
    <property type="protein sequence ID" value="EDL46494.1"/>
    <property type="molecule type" value="Genomic_DNA"/>
</dbReference>
<reference evidence="1 2" key="1">
    <citation type="journal article" date="2008" name="Nature">
        <title>Comparative genomics of the neglected human malaria parasite Plasmodium vivax.</title>
        <authorList>
            <person name="Carlton J.M."/>
            <person name="Adams J.H."/>
            <person name="Silva J.C."/>
            <person name="Bidwell S.L."/>
            <person name="Lorenzi H."/>
            <person name="Caler E."/>
            <person name="Crabtree J."/>
            <person name="Angiuoli S.V."/>
            <person name="Merino E.F."/>
            <person name="Amedeo P."/>
            <person name="Cheng Q."/>
            <person name="Coulson R.M."/>
            <person name="Crabb B.S."/>
            <person name="Del Portillo H.A."/>
            <person name="Essien K."/>
            <person name="Feldblyum T.V."/>
            <person name="Fernandez-Becerra C."/>
            <person name="Gilson P.R."/>
            <person name="Gueye A.H."/>
            <person name="Guo X."/>
            <person name="Kang'a S."/>
            <person name="Kooij T.W."/>
            <person name="Korsinczky M."/>
            <person name="Meyer E.V."/>
            <person name="Nene V."/>
            <person name="Paulsen I."/>
            <person name="White O."/>
            <person name="Ralph S.A."/>
            <person name="Ren Q."/>
            <person name="Sargeant T.J."/>
            <person name="Salzberg S.L."/>
            <person name="Stoeckert C.J."/>
            <person name="Sullivan S.A."/>
            <person name="Yamamoto M.M."/>
            <person name="Hoffman S.L."/>
            <person name="Wortman J.R."/>
            <person name="Gardner M.J."/>
            <person name="Galinski M.R."/>
            <person name="Barnwell J.W."/>
            <person name="Fraser-Liggett C.M."/>
        </authorList>
    </citation>
    <scope>NUCLEOTIDE SEQUENCE [LARGE SCALE GENOMIC DNA]</scope>
    <source>
        <strain evidence="1 2">Salvador I</strain>
    </source>
</reference>
<name>A5K244_PLAVS</name>
<evidence type="ECO:0000313" key="2">
    <source>
        <dbReference type="Proteomes" id="UP000008333"/>
    </source>
</evidence>
<dbReference type="RefSeq" id="XP_001616221.1">
    <property type="nucleotide sequence ID" value="XM_001616171.1"/>
</dbReference>
<protein>
    <submittedName>
        <fullName evidence="1">Uncharacterized protein</fullName>
    </submittedName>
</protein>
<dbReference type="VEuPathDB" id="PlasmoDB:PVX_114165"/>
<proteinExistence type="predicted"/>
<accession>A5K244</accession>